<feature type="region of interest" description="Disordered" evidence="1">
    <location>
        <begin position="211"/>
        <end position="234"/>
    </location>
</feature>
<protein>
    <submittedName>
        <fullName evidence="2">Uncharacterized protein</fullName>
    </submittedName>
</protein>
<organism evidence="2">
    <name type="scientific">Arundo donax</name>
    <name type="common">Giant reed</name>
    <name type="synonym">Donax arundinaceus</name>
    <dbReference type="NCBI Taxonomy" id="35708"/>
    <lineage>
        <taxon>Eukaryota</taxon>
        <taxon>Viridiplantae</taxon>
        <taxon>Streptophyta</taxon>
        <taxon>Embryophyta</taxon>
        <taxon>Tracheophyta</taxon>
        <taxon>Spermatophyta</taxon>
        <taxon>Magnoliopsida</taxon>
        <taxon>Liliopsida</taxon>
        <taxon>Poales</taxon>
        <taxon>Poaceae</taxon>
        <taxon>PACMAD clade</taxon>
        <taxon>Arundinoideae</taxon>
        <taxon>Arundineae</taxon>
        <taxon>Arundo</taxon>
    </lineage>
</organism>
<dbReference type="EMBL" id="GBRH01184819">
    <property type="protein sequence ID" value="JAE13077.1"/>
    <property type="molecule type" value="Transcribed_RNA"/>
</dbReference>
<name>A0A0A9FL68_ARUDO</name>
<dbReference type="AlphaFoldDB" id="A0A0A9FL68"/>
<evidence type="ECO:0000313" key="2">
    <source>
        <dbReference type="EMBL" id="JAE13077.1"/>
    </source>
</evidence>
<sequence>METRRAAHIVGWGHRPRRMEPSTHPHCFCTHLYVQHASHATRTPVRQLAHWRWLLAAGRRRRRRRDGQRPESGEGGGDGDAGHVEPLAAAPVRHRHPLPLAARAVVRQPHQIPRAPAVGDEHQPHHALPLRQQPRHHGVRLPEPVDQLARHGGHQLPVAADGGPETVQVHARHDLDAGPARRVVDRRRPHHRRAPVAVHVQPVATGVVRVERREPRPEEDRAPVARARAGVHHDAVRPGVRRAEVGAVRGGRHGRCPLGQDSLRLLPRVGLRPVLEEEWRVVHQLSKQKPCREKKKTTIHRTDIRVITTRTVTLISIDFTVVFSTVNQR</sequence>
<accession>A0A0A9FL68</accession>
<reference evidence="2" key="2">
    <citation type="journal article" date="2015" name="Data Brief">
        <title>Shoot transcriptome of the giant reed, Arundo donax.</title>
        <authorList>
            <person name="Barrero R.A."/>
            <person name="Guerrero F.D."/>
            <person name="Moolhuijzen P."/>
            <person name="Goolsby J.A."/>
            <person name="Tidwell J."/>
            <person name="Bellgard S.E."/>
            <person name="Bellgard M.I."/>
        </authorList>
    </citation>
    <scope>NUCLEOTIDE SEQUENCE</scope>
    <source>
        <tissue evidence="2">Shoot tissue taken approximately 20 cm above the soil surface</tissue>
    </source>
</reference>
<feature type="region of interest" description="Disordered" evidence="1">
    <location>
        <begin position="59"/>
        <end position="84"/>
    </location>
</feature>
<proteinExistence type="predicted"/>
<feature type="compositionally biased region" description="Basic and acidic residues" evidence="1">
    <location>
        <begin position="211"/>
        <end position="223"/>
    </location>
</feature>
<evidence type="ECO:0000256" key="1">
    <source>
        <dbReference type="SAM" id="MobiDB-lite"/>
    </source>
</evidence>
<reference evidence="2" key="1">
    <citation type="submission" date="2014-09" db="EMBL/GenBank/DDBJ databases">
        <authorList>
            <person name="Magalhaes I.L.F."/>
            <person name="Oliveira U."/>
            <person name="Santos F.R."/>
            <person name="Vidigal T.H.D.A."/>
            <person name="Brescovit A.D."/>
            <person name="Santos A.J."/>
        </authorList>
    </citation>
    <scope>NUCLEOTIDE SEQUENCE</scope>
    <source>
        <tissue evidence="2">Shoot tissue taken approximately 20 cm above the soil surface</tissue>
    </source>
</reference>